<feature type="binding site" evidence="7">
    <location>
        <position position="98"/>
    </location>
    <ligand>
        <name>Zn(2+)</name>
        <dbReference type="ChEBI" id="CHEBI:29105"/>
    </ligand>
</feature>
<evidence type="ECO:0000256" key="4">
    <source>
        <dbReference type="ARBA" id="ARBA00022692"/>
    </source>
</evidence>
<evidence type="ECO:0000256" key="8">
    <source>
        <dbReference type="SAM" id="Phobius"/>
    </source>
</evidence>
<dbReference type="PANTHER" id="PTHR20855">
    <property type="entry name" value="ADIPOR/PROGESTIN RECEPTOR-RELATED"/>
    <property type="match status" value="1"/>
</dbReference>
<evidence type="ECO:0000256" key="1">
    <source>
        <dbReference type="ARBA" id="ARBA00004651"/>
    </source>
</evidence>
<dbReference type="GO" id="GO:0046872">
    <property type="term" value="F:metal ion binding"/>
    <property type="evidence" value="ECO:0007669"/>
    <property type="project" value="UniProtKB-KW"/>
</dbReference>
<accession>A0A1B6GKI3</accession>
<keyword evidence="7" id="KW-0479">Metal-binding</keyword>
<keyword evidence="4 8" id="KW-0812">Transmembrane</keyword>
<evidence type="ECO:0000256" key="5">
    <source>
        <dbReference type="ARBA" id="ARBA00022989"/>
    </source>
</evidence>
<feature type="transmembrane region" description="Helical" evidence="8">
    <location>
        <begin position="175"/>
        <end position="192"/>
    </location>
</feature>
<sequence length="253" mass="28571">MTIFNLLPSWTSEPFKHLGWLWPKGVKWKNERASPNRAYVPTTVEHIANIITHGIWIPPSVYAGTVLLHRSTTRLQYCSAVVYGSALVLCFTVSTVFHSIFYCGHNQQLKDLLHRGDRAMIYVFIAASYFPWVMLRPLPQDSLAAELWWLVWVLAAAGILYQQMFHERYKTLETCFYIFLGAAPSLAVLAHIEHAEFAGIQELTLGGALYAIGVCFFKSDGVVPCAHAIWHMFVGAAATVHYYAILHHLYASV</sequence>
<feature type="transmembrane region" description="Helical" evidence="8">
    <location>
        <begin position="116"/>
        <end position="135"/>
    </location>
</feature>
<dbReference type="NCBIfam" id="TIGR01065">
    <property type="entry name" value="hlyIII"/>
    <property type="match status" value="1"/>
</dbReference>
<evidence type="ECO:0000313" key="9">
    <source>
        <dbReference type="EMBL" id="JAS62959.1"/>
    </source>
</evidence>
<feature type="binding site" evidence="7">
    <location>
        <position position="231"/>
    </location>
    <ligand>
        <name>Zn(2+)</name>
        <dbReference type="ChEBI" id="CHEBI:29105"/>
    </ligand>
</feature>
<evidence type="ECO:0000256" key="6">
    <source>
        <dbReference type="ARBA" id="ARBA00023136"/>
    </source>
</evidence>
<dbReference type="InterPro" id="IPR005744">
    <property type="entry name" value="Hy-lIII"/>
</dbReference>
<feature type="transmembrane region" description="Helical" evidence="8">
    <location>
        <begin position="147"/>
        <end position="163"/>
    </location>
</feature>
<keyword evidence="7" id="KW-0862">Zinc</keyword>
<protein>
    <recommendedName>
        <fullName evidence="10">Monocyte to macrophage differentiation factor 2</fullName>
    </recommendedName>
</protein>
<organism evidence="9">
    <name type="scientific">Cuerna arida</name>
    <dbReference type="NCBI Taxonomy" id="1464854"/>
    <lineage>
        <taxon>Eukaryota</taxon>
        <taxon>Metazoa</taxon>
        <taxon>Ecdysozoa</taxon>
        <taxon>Arthropoda</taxon>
        <taxon>Hexapoda</taxon>
        <taxon>Insecta</taxon>
        <taxon>Pterygota</taxon>
        <taxon>Neoptera</taxon>
        <taxon>Paraneoptera</taxon>
        <taxon>Hemiptera</taxon>
        <taxon>Auchenorrhyncha</taxon>
        <taxon>Membracoidea</taxon>
        <taxon>Cicadellidae</taxon>
        <taxon>Cicadellinae</taxon>
        <taxon>Proconiini</taxon>
        <taxon>Cuerna</taxon>
    </lineage>
</organism>
<evidence type="ECO:0000256" key="7">
    <source>
        <dbReference type="PIRSR" id="PIRSR604254-1"/>
    </source>
</evidence>
<dbReference type="InterPro" id="IPR004254">
    <property type="entry name" value="AdipoR/HlyIII-related"/>
</dbReference>
<comment type="subcellular location">
    <subcellularLocation>
        <location evidence="1">Cell membrane</location>
        <topology evidence="1">Multi-pass membrane protein</topology>
    </subcellularLocation>
</comment>
<comment type="similarity">
    <text evidence="2">Belongs to the ADIPOR family.</text>
</comment>
<dbReference type="Pfam" id="PF03006">
    <property type="entry name" value="HlyIII"/>
    <property type="match status" value="1"/>
</dbReference>
<feature type="binding site" evidence="7">
    <location>
        <position position="227"/>
    </location>
    <ligand>
        <name>Zn(2+)</name>
        <dbReference type="ChEBI" id="CHEBI:29105"/>
    </ligand>
</feature>
<feature type="transmembrane region" description="Helical" evidence="8">
    <location>
        <begin position="198"/>
        <end position="217"/>
    </location>
</feature>
<keyword evidence="6 8" id="KW-0472">Membrane</keyword>
<gene>
    <name evidence="9" type="ORF">g.47406</name>
</gene>
<name>A0A1B6GKI3_9HEMI</name>
<evidence type="ECO:0000256" key="2">
    <source>
        <dbReference type="ARBA" id="ARBA00007018"/>
    </source>
</evidence>
<evidence type="ECO:0000256" key="3">
    <source>
        <dbReference type="ARBA" id="ARBA00022475"/>
    </source>
</evidence>
<dbReference type="GO" id="GO:0005886">
    <property type="term" value="C:plasma membrane"/>
    <property type="evidence" value="ECO:0007669"/>
    <property type="project" value="UniProtKB-SubCell"/>
</dbReference>
<dbReference type="AlphaFoldDB" id="A0A1B6GKI3"/>
<dbReference type="EMBL" id="GECZ01006810">
    <property type="protein sequence ID" value="JAS62959.1"/>
    <property type="molecule type" value="Transcribed_RNA"/>
</dbReference>
<evidence type="ECO:0008006" key="10">
    <source>
        <dbReference type="Google" id="ProtNLM"/>
    </source>
</evidence>
<dbReference type="GO" id="GO:0140911">
    <property type="term" value="F:pore-forming activity"/>
    <property type="evidence" value="ECO:0007669"/>
    <property type="project" value="InterPro"/>
</dbReference>
<proteinExistence type="inferred from homology"/>
<reference evidence="9" key="1">
    <citation type="submission" date="2015-11" db="EMBL/GenBank/DDBJ databases">
        <title>De novo transcriptome assembly of four potential Pierce s Disease insect vectors from Arizona vineyards.</title>
        <authorList>
            <person name="Tassone E.E."/>
        </authorList>
    </citation>
    <scope>NUCLEOTIDE SEQUENCE</scope>
</reference>
<keyword evidence="5 8" id="KW-1133">Transmembrane helix</keyword>
<dbReference type="PANTHER" id="PTHR20855:SF3">
    <property type="entry name" value="LD03007P"/>
    <property type="match status" value="1"/>
</dbReference>
<feature type="transmembrane region" description="Helical" evidence="8">
    <location>
        <begin position="80"/>
        <end position="104"/>
    </location>
</feature>
<feature type="transmembrane region" description="Helical" evidence="8">
    <location>
        <begin position="229"/>
        <end position="250"/>
    </location>
</feature>
<keyword evidence="3" id="KW-1003">Cell membrane</keyword>